<feature type="transmembrane region" description="Helical" evidence="1">
    <location>
        <begin position="114"/>
        <end position="133"/>
    </location>
</feature>
<sequence length="279" mass="31643">MSKFPAGSLESPWIYTRGLFRSKVLTVWIIEVICTIMLSPMRIAYAALLVAEFWVTVTALGLCVWGYPDRFRSKLWENGGAQGWNSDPKQRIYYYANYEEPPAVPLIWSQRLTNSQLCIAALSFVIFMIRAGVQPLGYLPRTASVLYDILLSSLWVLVLVEQNSGDYSDSEHPSPHPWYLERSCGESWSSTRLGCHVAQANFVVSIFAAMIYTGRLTLEAATETWERWGKKDEGLKVLVNGELYVDDEEMGVIDEEEQTQQIYEAALSPVLAFFPESVR</sequence>
<name>A0ABY6UUN2_BIOOC</name>
<comment type="caution">
    <text evidence="2">The sequence shown here is derived from an EMBL/GenBank/DDBJ whole genome shotgun (WGS) entry which is preliminary data.</text>
</comment>
<feature type="transmembrane region" description="Helical" evidence="1">
    <location>
        <begin position="45"/>
        <end position="67"/>
    </location>
</feature>
<keyword evidence="1" id="KW-1133">Transmembrane helix</keyword>
<accession>A0ABY6UUN2</accession>
<dbReference type="Proteomes" id="UP000766486">
    <property type="component" value="Unassembled WGS sequence"/>
</dbReference>
<evidence type="ECO:0000313" key="2">
    <source>
        <dbReference type="EMBL" id="VUC33633.1"/>
    </source>
</evidence>
<keyword evidence="3" id="KW-1185">Reference proteome</keyword>
<dbReference type="EMBL" id="CABFNS010000868">
    <property type="protein sequence ID" value="VUC33633.1"/>
    <property type="molecule type" value="Genomic_DNA"/>
</dbReference>
<protein>
    <recommendedName>
        <fullName evidence="4">MARVEL domain-containing protein</fullName>
    </recommendedName>
</protein>
<keyword evidence="1" id="KW-0812">Transmembrane</keyword>
<evidence type="ECO:0000313" key="3">
    <source>
        <dbReference type="Proteomes" id="UP000766486"/>
    </source>
</evidence>
<reference evidence="2 3" key="1">
    <citation type="submission" date="2019-06" db="EMBL/GenBank/DDBJ databases">
        <authorList>
            <person name="Broberg M."/>
        </authorList>
    </citation>
    <scope>NUCLEOTIDE SEQUENCE [LARGE SCALE GENOMIC DNA]</scope>
</reference>
<evidence type="ECO:0000256" key="1">
    <source>
        <dbReference type="SAM" id="Phobius"/>
    </source>
</evidence>
<gene>
    <name evidence="2" type="ORF">CLO192961_LOCUS359721</name>
</gene>
<organism evidence="2 3">
    <name type="scientific">Bionectria ochroleuca</name>
    <name type="common">Gliocladium roseum</name>
    <dbReference type="NCBI Taxonomy" id="29856"/>
    <lineage>
        <taxon>Eukaryota</taxon>
        <taxon>Fungi</taxon>
        <taxon>Dikarya</taxon>
        <taxon>Ascomycota</taxon>
        <taxon>Pezizomycotina</taxon>
        <taxon>Sordariomycetes</taxon>
        <taxon>Hypocreomycetidae</taxon>
        <taxon>Hypocreales</taxon>
        <taxon>Bionectriaceae</taxon>
        <taxon>Clonostachys</taxon>
    </lineage>
</organism>
<keyword evidence="1" id="KW-0472">Membrane</keyword>
<proteinExistence type="predicted"/>
<evidence type="ECO:0008006" key="4">
    <source>
        <dbReference type="Google" id="ProtNLM"/>
    </source>
</evidence>